<accession>A0ABR4KB96</accession>
<proteinExistence type="predicted"/>
<evidence type="ECO:0000256" key="1">
    <source>
        <dbReference type="SAM" id="MobiDB-lite"/>
    </source>
</evidence>
<comment type="caution">
    <text evidence="2">The sequence shown here is derived from an EMBL/GenBank/DDBJ whole genome shotgun (WGS) entry which is preliminary data.</text>
</comment>
<organism evidence="2 3">
    <name type="scientific">Aspergillus pseudoustus</name>
    <dbReference type="NCBI Taxonomy" id="1810923"/>
    <lineage>
        <taxon>Eukaryota</taxon>
        <taxon>Fungi</taxon>
        <taxon>Dikarya</taxon>
        <taxon>Ascomycota</taxon>
        <taxon>Pezizomycotina</taxon>
        <taxon>Eurotiomycetes</taxon>
        <taxon>Eurotiomycetidae</taxon>
        <taxon>Eurotiales</taxon>
        <taxon>Aspergillaceae</taxon>
        <taxon>Aspergillus</taxon>
        <taxon>Aspergillus subgen. Nidulantes</taxon>
    </lineage>
</organism>
<protein>
    <submittedName>
        <fullName evidence="2">Uncharacterized protein</fullName>
    </submittedName>
</protein>
<feature type="compositionally biased region" description="Polar residues" evidence="1">
    <location>
        <begin position="52"/>
        <end position="62"/>
    </location>
</feature>
<evidence type="ECO:0000313" key="3">
    <source>
        <dbReference type="Proteomes" id="UP001610446"/>
    </source>
</evidence>
<dbReference type="EMBL" id="JBFXLU010000048">
    <property type="protein sequence ID" value="KAL2848533.1"/>
    <property type="molecule type" value="Genomic_DNA"/>
</dbReference>
<gene>
    <name evidence="2" type="ORF">BJY01DRAFT_211497</name>
</gene>
<reference evidence="2 3" key="1">
    <citation type="submission" date="2024-07" db="EMBL/GenBank/DDBJ databases">
        <title>Section-level genome sequencing and comparative genomics of Aspergillus sections Usti and Cavernicolus.</title>
        <authorList>
            <consortium name="Lawrence Berkeley National Laboratory"/>
            <person name="Nybo J.L."/>
            <person name="Vesth T.C."/>
            <person name="Theobald S."/>
            <person name="Frisvad J.C."/>
            <person name="Larsen T.O."/>
            <person name="Kjaerboelling I."/>
            <person name="Rothschild-Mancinelli K."/>
            <person name="Lyhne E.K."/>
            <person name="Kogle M.E."/>
            <person name="Barry K."/>
            <person name="Clum A."/>
            <person name="Na H."/>
            <person name="Ledsgaard L."/>
            <person name="Lin J."/>
            <person name="Lipzen A."/>
            <person name="Kuo A."/>
            <person name="Riley R."/>
            <person name="Mondo S."/>
            <person name="Labutti K."/>
            <person name="Haridas S."/>
            <person name="Pangalinan J."/>
            <person name="Salamov A.A."/>
            <person name="Simmons B.A."/>
            <person name="Magnuson J.K."/>
            <person name="Chen J."/>
            <person name="Drula E."/>
            <person name="Henrissat B."/>
            <person name="Wiebenga A."/>
            <person name="Lubbers R.J."/>
            <person name="Gomes A.C."/>
            <person name="Makela M.R."/>
            <person name="Stajich J."/>
            <person name="Grigoriev I.V."/>
            <person name="Mortensen U.H."/>
            <person name="De Vries R.P."/>
            <person name="Baker S.E."/>
            <person name="Andersen M.R."/>
        </authorList>
    </citation>
    <scope>NUCLEOTIDE SEQUENCE [LARGE SCALE GENOMIC DNA]</scope>
    <source>
        <strain evidence="2 3">CBS 123904</strain>
    </source>
</reference>
<feature type="region of interest" description="Disordered" evidence="1">
    <location>
        <begin position="43"/>
        <end position="89"/>
    </location>
</feature>
<keyword evidence="3" id="KW-1185">Reference proteome</keyword>
<dbReference type="Proteomes" id="UP001610446">
    <property type="component" value="Unassembled WGS sequence"/>
</dbReference>
<evidence type="ECO:0000313" key="2">
    <source>
        <dbReference type="EMBL" id="KAL2848533.1"/>
    </source>
</evidence>
<sequence length="182" mass="20912">MGWERHVWFKYSQTHGQTYQRLVFEAHKYIKRYLQSIYCKKKGDSPKMPKSGTATRNTVLRQTQRRSDGNPPGCIDGRHETAPKECAGTCGSARRSETSRLMTRQAANARKFFQRSSFLTYAQSYRASRLILSQRGIQTVEAHVLQYRQAILGLGGVEDTTTRFRLHGPRHPISTRGLDDIY</sequence>
<name>A0ABR4KB96_9EURO</name>